<name>A0A2T6ZD77_TUBBO</name>
<dbReference type="OrthoDB" id="5502633at2759"/>
<reference evidence="2 3" key="1">
    <citation type="submission" date="2017-04" db="EMBL/GenBank/DDBJ databases">
        <title>Draft genome sequence of Tuber borchii Vittad., a whitish edible truffle.</title>
        <authorList>
            <consortium name="DOE Joint Genome Institute"/>
            <person name="Murat C."/>
            <person name="Kuo A."/>
            <person name="Barry K.W."/>
            <person name="Clum A."/>
            <person name="Dockter R.B."/>
            <person name="Fauchery L."/>
            <person name="Iotti M."/>
            <person name="Kohler A."/>
            <person name="Labutti K."/>
            <person name="Lindquist E.A."/>
            <person name="Lipzen A."/>
            <person name="Ohm R.A."/>
            <person name="Wang M."/>
            <person name="Grigoriev I.V."/>
            <person name="Zambonelli A."/>
            <person name="Martin F.M."/>
        </authorList>
    </citation>
    <scope>NUCLEOTIDE SEQUENCE [LARGE SCALE GENOMIC DNA]</scope>
    <source>
        <strain evidence="2 3">Tbo3840</strain>
    </source>
</reference>
<gene>
    <name evidence="2" type="ORF">B9Z19DRAFT_1163126</name>
</gene>
<dbReference type="AlphaFoldDB" id="A0A2T6ZD77"/>
<evidence type="ECO:0000313" key="2">
    <source>
        <dbReference type="EMBL" id="PUU73406.1"/>
    </source>
</evidence>
<accession>A0A2T6ZD77</accession>
<comment type="caution">
    <text evidence="2">The sequence shown here is derived from an EMBL/GenBank/DDBJ whole genome shotgun (WGS) entry which is preliminary data.</text>
</comment>
<protein>
    <submittedName>
        <fullName evidence="2">Uncharacterized protein</fullName>
    </submittedName>
</protein>
<evidence type="ECO:0000256" key="1">
    <source>
        <dbReference type="SAM" id="SignalP"/>
    </source>
</evidence>
<feature type="chain" id="PRO_5015623755" evidence="1">
    <location>
        <begin position="20"/>
        <end position="257"/>
    </location>
</feature>
<feature type="signal peptide" evidence="1">
    <location>
        <begin position="1"/>
        <end position="19"/>
    </location>
</feature>
<keyword evidence="1" id="KW-0732">Signal</keyword>
<dbReference type="Proteomes" id="UP000244722">
    <property type="component" value="Unassembled WGS sequence"/>
</dbReference>
<organism evidence="2 3">
    <name type="scientific">Tuber borchii</name>
    <name type="common">White truffle</name>
    <dbReference type="NCBI Taxonomy" id="42251"/>
    <lineage>
        <taxon>Eukaryota</taxon>
        <taxon>Fungi</taxon>
        <taxon>Dikarya</taxon>
        <taxon>Ascomycota</taxon>
        <taxon>Pezizomycotina</taxon>
        <taxon>Pezizomycetes</taxon>
        <taxon>Pezizales</taxon>
        <taxon>Tuberaceae</taxon>
        <taxon>Tuber</taxon>
    </lineage>
</organism>
<proteinExistence type="predicted"/>
<dbReference type="EMBL" id="NESQ01000378">
    <property type="protein sequence ID" value="PUU73406.1"/>
    <property type="molecule type" value="Genomic_DNA"/>
</dbReference>
<keyword evidence="3" id="KW-1185">Reference proteome</keyword>
<evidence type="ECO:0000313" key="3">
    <source>
        <dbReference type="Proteomes" id="UP000244722"/>
    </source>
</evidence>
<sequence length="257" mass="27778">MWTDLLPTLLLLQSIAVQAQLPPMPKSALFTQIACDSITQTRFNQIALFDKDHKNLGTVFESCSHISGPCKLVGFTNITVGPYTVMHPGAFFGTCLYKNAQMEITATDGFNTVRQQLFATCELSPFLCQSAPDKPSVGELHEVKMSEFPTDLESTSIVLQEYNKDGCPADQNFFDEISNTGGCQLITTPGINNVVVVPKPNMPSTCVLTLFADTNCFSPNNPQLGPITPGSNPGSCIGPIRNQNGTVLEPKAAILKC</sequence>